<proteinExistence type="predicted"/>
<dbReference type="EMBL" id="JAUSVP010000013">
    <property type="protein sequence ID" value="MDQ0449258.1"/>
    <property type="molecule type" value="Genomic_DNA"/>
</dbReference>
<reference evidence="1 2" key="1">
    <citation type="submission" date="2023-07" db="EMBL/GenBank/DDBJ databases">
        <title>Genomic Encyclopedia of Type Strains, Phase IV (KMG-IV): sequencing the most valuable type-strain genomes for metagenomic binning, comparative biology and taxonomic classification.</title>
        <authorList>
            <person name="Goeker M."/>
        </authorList>
    </citation>
    <scope>NUCLEOTIDE SEQUENCE [LARGE SCALE GENOMIC DNA]</scope>
    <source>
        <strain evidence="1 2">DSM 19013</strain>
    </source>
</reference>
<evidence type="ECO:0000313" key="2">
    <source>
        <dbReference type="Proteomes" id="UP001231124"/>
    </source>
</evidence>
<dbReference type="RefSeq" id="WP_238203975.1">
    <property type="nucleotide sequence ID" value="NZ_BPQE01000016.1"/>
</dbReference>
<gene>
    <name evidence="1" type="ORF">QO012_003775</name>
</gene>
<protein>
    <submittedName>
        <fullName evidence="1">Uncharacterized protein</fullName>
    </submittedName>
</protein>
<keyword evidence="2" id="KW-1185">Reference proteome</keyword>
<accession>A0ABU0I3R9</accession>
<evidence type="ECO:0000313" key="1">
    <source>
        <dbReference type="EMBL" id="MDQ0449258.1"/>
    </source>
</evidence>
<dbReference type="Proteomes" id="UP001231124">
    <property type="component" value="Unassembled WGS sequence"/>
</dbReference>
<sequence length="72" mass="7928">MPASAIEPPVDVWAPTEAETVALAYLREAGQDRWTALVRLAQDALTDLESAEAIIRERGRQISHGYVRAAPR</sequence>
<comment type="caution">
    <text evidence="1">The sequence shown here is derived from an EMBL/GenBank/DDBJ whole genome shotgun (WGS) entry which is preliminary data.</text>
</comment>
<organism evidence="1 2">
    <name type="scientific">Methylobacterium aerolatum</name>
    <dbReference type="NCBI Taxonomy" id="418708"/>
    <lineage>
        <taxon>Bacteria</taxon>
        <taxon>Pseudomonadati</taxon>
        <taxon>Pseudomonadota</taxon>
        <taxon>Alphaproteobacteria</taxon>
        <taxon>Hyphomicrobiales</taxon>
        <taxon>Methylobacteriaceae</taxon>
        <taxon>Methylobacterium</taxon>
    </lineage>
</organism>
<name>A0ABU0I3R9_9HYPH</name>